<dbReference type="Gene3D" id="2.130.10.10">
    <property type="entry name" value="YVTN repeat-like/Quinoprotein amine dehydrogenase"/>
    <property type="match status" value="1"/>
</dbReference>
<accession>A0A4R6GQU0</accession>
<evidence type="ECO:0000256" key="1">
    <source>
        <dbReference type="SAM" id="SignalP"/>
    </source>
</evidence>
<dbReference type="AlphaFoldDB" id="A0A4R6GQU0"/>
<feature type="chain" id="PRO_5020411247" description="Two component regulator propeller" evidence="1">
    <location>
        <begin position="27"/>
        <end position="772"/>
    </location>
</feature>
<gene>
    <name evidence="2" type="ORF">DET52_10973</name>
</gene>
<dbReference type="SUPFAM" id="SSF50998">
    <property type="entry name" value="Quinoprotein alcohol dehydrogenase-like"/>
    <property type="match status" value="1"/>
</dbReference>
<protein>
    <recommendedName>
        <fullName evidence="4">Two component regulator propeller</fullName>
    </recommendedName>
</protein>
<dbReference type="InterPro" id="IPR011047">
    <property type="entry name" value="Quinoprotein_ADH-like_sf"/>
</dbReference>
<sequence length="772" mass="87531">MDLQAVFRNWFIACLLICTVTGSVLAQPLYQVDQQLWKPQKDEVFLQESVQKIPTDEPVTAVAATQGTCYALVGKQLFQMEDGKLLSASQAPEQVVRLKAAGGAVWALTSHGIYRNQGKAWKLIDKRIFVDVCMHAGALHAATSEEIFRLENDRFVSTKPEGGYYTSNMTMLMEDGTQLHADPVRLGPIDHIESYSGTLYILRPGRIVLFDGKTVNDDFVDWGVLPSRNTRDFLSYGSRLFIATDRGLGVLQGAALKTIRGEDGLPVENTTCLARGFDQDIWIGTERGAVRMLNDEWHYFGADIWLPDNRVNALAVDNQQVFIATNGGLSILSYEPYTLQKKAAYYEHHLEAWGHKRMGFIHTLDLKNGEWVREISDNDGSHTASYLAAMCYKYAVTRDKQAREEAVESFKAMLWLEQVTPIDGFFARSIWSITGDKGEMGKHGSGGLPAKWYPTPDGKWYWKGDTSSDEAIAHFYSVSLFHDLVADGEEREMAREHLAKISNYIIDCGWTLHDMDGKPTRWGRWNPEYLLRPYGYVDRGVNGLEALTFMQTALALTGNQKFADGYQQLIDWGYPANTIRQKNVFPPENLAPWDDELAFYSYYTLLRYEKDPVLRSVYLRSLERTWEVKRMEHIPWFNFAYGVITGNDCDVQASVEHLRAWTLDPTEHTFRNSHRDDLHVEAGYTSYEGGLKAISPREKNVVRGSRNAVVLDGGRHGHRIMEPTGFVRDYWMGRYHGFIEAPETNDPKLLDVEVGDPEGAAPYQGPSRPKVY</sequence>
<feature type="signal peptide" evidence="1">
    <location>
        <begin position="1"/>
        <end position="26"/>
    </location>
</feature>
<proteinExistence type="predicted"/>
<keyword evidence="1" id="KW-0732">Signal</keyword>
<name>A0A4R6GQU0_9BACT</name>
<evidence type="ECO:0000313" key="2">
    <source>
        <dbReference type="EMBL" id="TDN97671.1"/>
    </source>
</evidence>
<organism evidence="2 3">
    <name type="scientific">Sunxiuqinia elliptica</name>
    <dbReference type="NCBI Taxonomy" id="655355"/>
    <lineage>
        <taxon>Bacteria</taxon>
        <taxon>Pseudomonadati</taxon>
        <taxon>Bacteroidota</taxon>
        <taxon>Bacteroidia</taxon>
        <taxon>Marinilabiliales</taxon>
        <taxon>Prolixibacteraceae</taxon>
        <taxon>Sunxiuqinia</taxon>
    </lineage>
</organism>
<reference evidence="2 3" key="1">
    <citation type="submission" date="2019-03" db="EMBL/GenBank/DDBJ databases">
        <title>Freshwater and sediment microbial communities from various areas in North America, analyzing microbe dynamics in response to fracking.</title>
        <authorList>
            <person name="Lamendella R."/>
        </authorList>
    </citation>
    <scope>NUCLEOTIDE SEQUENCE [LARGE SCALE GENOMIC DNA]</scope>
    <source>
        <strain evidence="2 3">114D</strain>
    </source>
</reference>
<dbReference type="OrthoDB" id="610763at2"/>
<evidence type="ECO:0000313" key="3">
    <source>
        <dbReference type="Proteomes" id="UP000294848"/>
    </source>
</evidence>
<comment type="caution">
    <text evidence="2">The sequence shown here is derived from an EMBL/GenBank/DDBJ whole genome shotgun (WGS) entry which is preliminary data.</text>
</comment>
<dbReference type="Proteomes" id="UP000294848">
    <property type="component" value="Unassembled WGS sequence"/>
</dbReference>
<dbReference type="RefSeq" id="WP_133466267.1">
    <property type="nucleotide sequence ID" value="NZ_SNWI01000009.1"/>
</dbReference>
<dbReference type="EMBL" id="SNWI01000009">
    <property type="protein sequence ID" value="TDN97671.1"/>
    <property type="molecule type" value="Genomic_DNA"/>
</dbReference>
<evidence type="ECO:0008006" key="4">
    <source>
        <dbReference type="Google" id="ProtNLM"/>
    </source>
</evidence>
<dbReference type="InterPro" id="IPR015943">
    <property type="entry name" value="WD40/YVTN_repeat-like_dom_sf"/>
</dbReference>